<accession>A0A0F9EDK1</accession>
<sequence length="71" mass="8137">MRRRYEVELIRTGQVRVLITDTETGNITAEFWSAGETPAVGSFIALALENDARWYRVPVPRISPQLAEDFR</sequence>
<proteinExistence type="predicted"/>
<gene>
    <name evidence="1" type="ORF">LCGC14_2166640</name>
</gene>
<dbReference type="AlphaFoldDB" id="A0A0F9EDK1"/>
<comment type="caution">
    <text evidence="1">The sequence shown here is derived from an EMBL/GenBank/DDBJ whole genome shotgun (WGS) entry which is preliminary data.</text>
</comment>
<reference evidence="1" key="1">
    <citation type="journal article" date="2015" name="Nature">
        <title>Complex archaea that bridge the gap between prokaryotes and eukaryotes.</title>
        <authorList>
            <person name="Spang A."/>
            <person name="Saw J.H."/>
            <person name="Jorgensen S.L."/>
            <person name="Zaremba-Niedzwiedzka K."/>
            <person name="Martijn J."/>
            <person name="Lind A.E."/>
            <person name="van Eijk R."/>
            <person name="Schleper C."/>
            <person name="Guy L."/>
            <person name="Ettema T.J."/>
        </authorList>
    </citation>
    <scope>NUCLEOTIDE SEQUENCE</scope>
</reference>
<evidence type="ECO:0000313" key="1">
    <source>
        <dbReference type="EMBL" id="KKL64281.1"/>
    </source>
</evidence>
<organism evidence="1">
    <name type="scientific">marine sediment metagenome</name>
    <dbReference type="NCBI Taxonomy" id="412755"/>
    <lineage>
        <taxon>unclassified sequences</taxon>
        <taxon>metagenomes</taxon>
        <taxon>ecological metagenomes</taxon>
    </lineage>
</organism>
<protein>
    <submittedName>
        <fullName evidence="1">Uncharacterized protein</fullName>
    </submittedName>
</protein>
<dbReference type="EMBL" id="LAZR01027893">
    <property type="protein sequence ID" value="KKL64281.1"/>
    <property type="molecule type" value="Genomic_DNA"/>
</dbReference>
<name>A0A0F9EDK1_9ZZZZ</name>